<proteinExistence type="inferred from homology"/>
<dbReference type="AlphaFoldDB" id="A0A0F9CF21"/>
<feature type="domain" description="Glutamine amidotransferase" evidence="10">
    <location>
        <begin position="15"/>
        <end position="118"/>
    </location>
</feature>
<evidence type="ECO:0000256" key="3">
    <source>
        <dbReference type="ARBA" id="ARBA00012291"/>
    </source>
</evidence>
<dbReference type="GO" id="GO:0003883">
    <property type="term" value="F:CTP synthase activity"/>
    <property type="evidence" value="ECO:0007669"/>
    <property type="project" value="UniProtKB-EC"/>
</dbReference>
<dbReference type="GO" id="GO:0044210">
    <property type="term" value="P:'de novo' CTP biosynthetic process"/>
    <property type="evidence" value="ECO:0007669"/>
    <property type="project" value="UniProtKB-UniPathway"/>
</dbReference>
<evidence type="ECO:0000256" key="2">
    <source>
        <dbReference type="ARBA" id="ARBA00007533"/>
    </source>
</evidence>
<organism evidence="11">
    <name type="scientific">marine sediment metagenome</name>
    <dbReference type="NCBI Taxonomy" id="412755"/>
    <lineage>
        <taxon>unclassified sequences</taxon>
        <taxon>metagenomes</taxon>
        <taxon>ecological metagenomes</taxon>
    </lineage>
</organism>
<dbReference type="UniPathway" id="UPA00159">
    <property type="reaction ID" value="UER00277"/>
</dbReference>
<dbReference type="GO" id="GO:0042802">
    <property type="term" value="F:identical protein binding"/>
    <property type="evidence" value="ECO:0007669"/>
    <property type="project" value="TreeGrafter"/>
</dbReference>
<evidence type="ECO:0000256" key="9">
    <source>
        <dbReference type="ARBA" id="ARBA00047781"/>
    </source>
</evidence>
<dbReference type="GO" id="GO:0005524">
    <property type="term" value="F:ATP binding"/>
    <property type="evidence" value="ECO:0007669"/>
    <property type="project" value="UniProtKB-KW"/>
</dbReference>
<keyword evidence="4" id="KW-0436">Ligase</keyword>
<evidence type="ECO:0000256" key="4">
    <source>
        <dbReference type="ARBA" id="ARBA00022598"/>
    </source>
</evidence>
<evidence type="ECO:0000256" key="7">
    <source>
        <dbReference type="ARBA" id="ARBA00022962"/>
    </source>
</evidence>
<comment type="pathway">
    <text evidence="1">Pyrimidine metabolism; CTP biosynthesis via de novo pathway; CTP from UDP: step 2/2.</text>
</comment>
<keyword evidence="8" id="KW-0665">Pyrimidine biosynthesis</keyword>
<evidence type="ECO:0000256" key="6">
    <source>
        <dbReference type="ARBA" id="ARBA00022840"/>
    </source>
</evidence>
<sequence length="119" mass="13848">MDLDTKHPVIALLEDQKQIEKLGGTMRLGAYPCSLKQKSKAYQAYKKREISERHRHRYEFNNKYKKEFEDLGVQFSGTLKDDNLCEIMEIKNHPWMVGVQFHPESILTPAGGKIIENIL</sequence>
<keyword evidence="7" id="KW-0315">Glutamine amidotransferase</keyword>
<dbReference type="PANTHER" id="PTHR11550">
    <property type="entry name" value="CTP SYNTHASE"/>
    <property type="match status" value="1"/>
</dbReference>
<dbReference type="SUPFAM" id="SSF52317">
    <property type="entry name" value="Class I glutamine amidotransferase-like"/>
    <property type="match status" value="1"/>
</dbReference>
<accession>A0A0F9CF21</accession>
<evidence type="ECO:0000259" key="10">
    <source>
        <dbReference type="Pfam" id="PF00117"/>
    </source>
</evidence>
<comment type="similarity">
    <text evidence="2">Belongs to the CTP synthase family.</text>
</comment>
<keyword evidence="5" id="KW-0547">Nucleotide-binding</keyword>
<keyword evidence="6" id="KW-0067">ATP-binding</keyword>
<evidence type="ECO:0000256" key="8">
    <source>
        <dbReference type="ARBA" id="ARBA00022975"/>
    </source>
</evidence>
<dbReference type="GO" id="GO:0005829">
    <property type="term" value="C:cytosol"/>
    <property type="evidence" value="ECO:0007669"/>
    <property type="project" value="TreeGrafter"/>
</dbReference>
<reference evidence="11" key="1">
    <citation type="journal article" date="2015" name="Nature">
        <title>Complex archaea that bridge the gap between prokaryotes and eukaryotes.</title>
        <authorList>
            <person name="Spang A."/>
            <person name="Saw J.H."/>
            <person name="Jorgensen S.L."/>
            <person name="Zaremba-Niedzwiedzka K."/>
            <person name="Martijn J."/>
            <person name="Lind A.E."/>
            <person name="van Eijk R."/>
            <person name="Schleper C."/>
            <person name="Guy L."/>
            <person name="Ettema T.J."/>
        </authorList>
    </citation>
    <scope>NUCLEOTIDE SEQUENCE</scope>
</reference>
<evidence type="ECO:0000256" key="5">
    <source>
        <dbReference type="ARBA" id="ARBA00022741"/>
    </source>
</evidence>
<dbReference type="EMBL" id="LAZR01033476">
    <property type="protein sequence ID" value="KKL47968.1"/>
    <property type="molecule type" value="Genomic_DNA"/>
</dbReference>
<dbReference type="PANTHER" id="PTHR11550:SF0">
    <property type="entry name" value="CTP SYNTHASE-RELATED"/>
    <property type="match status" value="1"/>
</dbReference>
<dbReference type="InterPro" id="IPR004468">
    <property type="entry name" value="CTP_synthase"/>
</dbReference>
<evidence type="ECO:0000313" key="11">
    <source>
        <dbReference type="EMBL" id="KKL47968.1"/>
    </source>
</evidence>
<dbReference type="GO" id="GO:0019856">
    <property type="term" value="P:pyrimidine nucleobase biosynthetic process"/>
    <property type="evidence" value="ECO:0007669"/>
    <property type="project" value="TreeGrafter"/>
</dbReference>
<dbReference type="Gene3D" id="3.40.50.880">
    <property type="match status" value="1"/>
</dbReference>
<dbReference type="Pfam" id="PF00117">
    <property type="entry name" value="GATase"/>
    <property type="match status" value="1"/>
</dbReference>
<dbReference type="EC" id="6.3.4.2" evidence="3"/>
<gene>
    <name evidence="11" type="ORF">LCGC14_2330210</name>
</gene>
<dbReference type="InterPro" id="IPR029062">
    <property type="entry name" value="Class_I_gatase-like"/>
</dbReference>
<protein>
    <recommendedName>
        <fullName evidence="3">CTP synthase (glutamine hydrolyzing)</fullName>
        <ecNumber evidence="3">6.3.4.2</ecNumber>
    </recommendedName>
</protein>
<dbReference type="InterPro" id="IPR017926">
    <property type="entry name" value="GATASE"/>
</dbReference>
<name>A0A0F9CF21_9ZZZZ</name>
<evidence type="ECO:0000256" key="1">
    <source>
        <dbReference type="ARBA" id="ARBA00005171"/>
    </source>
</evidence>
<comment type="catalytic activity">
    <reaction evidence="9">
        <text>UTP + L-glutamine + ATP + H2O = CTP + L-glutamate + ADP + phosphate + 2 H(+)</text>
        <dbReference type="Rhea" id="RHEA:26426"/>
        <dbReference type="ChEBI" id="CHEBI:15377"/>
        <dbReference type="ChEBI" id="CHEBI:15378"/>
        <dbReference type="ChEBI" id="CHEBI:29985"/>
        <dbReference type="ChEBI" id="CHEBI:30616"/>
        <dbReference type="ChEBI" id="CHEBI:37563"/>
        <dbReference type="ChEBI" id="CHEBI:43474"/>
        <dbReference type="ChEBI" id="CHEBI:46398"/>
        <dbReference type="ChEBI" id="CHEBI:58359"/>
        <dbReference type="ChEBI" id="CHEBI:456216"/>
        <dbReference type="EC" id="6.3.4.2"/>
    </reaction>
</comment>
<comment type="caution">
    <text evidence="11">The sequence shown here is derived from an EMBL/GenBank/DDBJ whole genome shotgun (WGS) entry which is preliminary data.</text>
</comment>
<dbReference type="PROSITE" id="PS51273">
    <property type="entry name" value="GATASE_TYPE_1"/>
    <property type="match status" value="1"/>
</dbReference>